<dbReference type="Gene3D" id="3.30.565.40">
    <property type="entry name" value="Fervidobacterium nodosum Rt17-B1 like"/>
    <property type="match status" value="1"/>
</dbReference>
<reference evidence="3 4" key="1">
    <citation type="submission" date="2020-07" db="EMBL/GenBank/DDBJ databases">
        <title>Genomic Encyclopedia of Type Strains, Phase IV (KMG-IV): sequencing the most valuable type-strain genomes for metagenomic binning, comparative biology and taxonomic classification.</title>
        <authorList>
            <person name="Goeker M."/>
        </authorList>
    </citation>
    <scope>NUCLEOTIDE SEQUENCE [LARGE SCALE GENOMIC DNA]</scope>
    <source>
        <strain evidence="3 4">DSM 29043</strain>
    </source>
</reference>
<feature type="compositionally biased region" description="Low complexity" evidence="1">
    <location>
        <begin position="38"/>
        <end position="57"/>
    </location>
</feature>
<dbReference type="PROSITE" id="PS51257">
    <property type="entry name" value="PROKAR_LIPOPROTEIN"/>
    <property type="match status" value="1"/>
</dbReference>
<dbReference type="Pfam" id="PF13739">
    <property type="entry name" value="PdaC"/>
    <property type="match status" value="1"/>
</dbReference>
<feature type="domain" description="Deacetylase PdaC" evidence="2">
    <location>
        <begin position="66"/>
        <end position="155"/>
    </location>
</feature>
<evidence type="ECO:0000259" key="2">
    <source>
        <dbReference type="Pfam" id="PF13739"/>
    </source>
</evidence>
<evidence type="ECO:0000313" key="4">
    <source>
        <dbReference type="Proteomes" id="UP000522081"/>
    </source>
</evidence>
<dbReference type="EMBL" id="JACBZF010000002">
    <property type="protein sequence ID" value="NYH95230.1"/>
    <property type="molecule type" value="Genomic_DNA"/>
</dbReference>
<sequence>MQRPHPLVLAALILTACEGQGSSAEAAGAPAGAASPAATATASAGDGSAEATATADTDGARDVDVENDLYLFEYSWPGAAGRIPGLRDELDKRMSDARTELAARAEEERKYAAENDFPYRKHSSGTAWQVVTDMPGWLSLSAEGYTFSGGAHGMTFFDTLLWDKEANRLREPVSLFSSPVDLRETIRPAFCDLLDKERAKRRGGVVDRGSGTFNECIDPVDSTVILGSSNGRTFDRIGVLVGPYAAGPYAEGTYEITLPVTRDIIDAVKPAYRDSFSIRR</sequence>
<comment type="caution">
    <text evidence="3">The sequence shown here is derived from an EMBL/GenBank/DDBJ whole genome shotgun (WGS) entry which is preliminary data.</text>
</comment>
<evidence type="ECO:0000256" key="1">
    <source>
        <dbReference type="SAM" id="MobiDB-lite"/>
    </source>
</evidence>
<dbReference type="AlphaFoldDB" id="A0A7Y9XVG6"/>
<evidence type="ECO:0000313" key="3">
    <source>
        <dbReference type="EMBL" id="NYH95230.1"/>
    </source>
</evidence>
<proteinExistence type="predicted"/>
<dbReference type="InterPro" id="IPR025303">
    <property type="entry name" value="PdaC"/>
</dbReference>
<dbReference type="Proteomes" id="UP000522081">
    <property type="component" value="Unassembled WGS sequence"/>
</dbReference>
<dbReference type="RefSeq" id="WP_179407099.1">
    <property type="nucleotide sequence ID" value="NZ_BMGF01000002.1"/>
</dbReference>
<gene>
    <name evidence="3" type="ORF">FHS75_001549</name>
</gene>
<organism evidence="3 4">
    <name type="scientific">Novosphingobium marinum</name>
    <dbReference type="NCBI Taxonomy" id="1514948"/>
    <lineage>
        <taxon>Bacteria</taxon>
        <taxon>Pseudomonadati</taxon>
        <taxon>Pseudomonadota</taxon>
        <taxon>Alphaproteobacteria</taxon>
        <taxon>Sphingomonadales</taxon>
        <taxon>Sphingomonadaceae</taxon>
        <taxon>Novosphingobium</taxon>
    </lineage>
</organism>
<keyword evidence="4" id="KW-1185">Reference proteome</keyword>
<protein>
    <recommendedName>
        <fullName evidence="2">Deacetylase PdaC domain-containing protein</fullName>
    </recommendedName>
</protein>
<name>A0A7Y9XVG6_9SPHN</name>
<accession>A0A7Y9XVG6</accession>
<feature type="region of interest" description="Disordered" evidence="1">
    <location>
        <begin position="38"/>
        <end position="60"/>
    </location>
</feature>